<proteinExistence type="predicted"/>
<reference evidence="1 2" key="1">
    <citation type="journal article" date="2021" name="BMC Genomics">
        <title>Telomere-to-telomere genome assembly of asparaginase-producing Trichoderma simmonsii.</title>
        <authorList>
            <person name="Chung D."/>
            <person name="Kwon Y.M."/>
            <person name="Yang Y."/>
        </authorList>
    </citation>
    <scope>NUCLEOTIDE SEQUENCE [LARGE SCALE GENOMIC DNA]</scope>
    <source>
        <strain evidence="1 2">GH-Sj1</strain>
    </source>
</reference>
<protein>
    <submittedName>
        <fullName evidence="1">Uncharacterized protein</fullName>
    </submittedName>
</protein>
<dbReference type="Proteomes" id="UP000826661">
    <property type="component" value="Chromosome VII"/>
</dbReference>
<dbReference type="EMBL" id="CP075870">
    <property type="protein sequence ID" value="QYT05337.1"/>
    <property type="molecule type" value="Genomic_DNA"/>
</dbReference>
<evidence type="ECO:0000313" key="1">
    <source>
        <dbReference type="EMBL" id="QYT05337.1"/>
    </source>
</evidence>
<gene>
    <name evidence="1" type="ORF">H0G86_012232</name>
</gene>
<name>A0A8G0LN39_9HYPO</name>
<sequence length="99" mass="11650">MDSGCSDMIVDEQWLEKYSTNATYFEADTLNVMSGVDGLKDHFQVLTVFFERTAKDYDIVDVRTREMSVWVYMRAPNVHRKIRDSASMMRYYLGKMEGR</sequence>
<dbReference type="AlphaFoldDB" id="A0A8G0LN39"/>
<accession>A0A8G0LN39</accession>
<evidence type="ECO:0000313" key="2">
    <source>
        <dbReference type="Proteomes" id="UP000826661"/>
    </source>
</evidence>
<organism evidence="1 2">
    <name type="scientific">Trichoderma simmonsii</name>
    <dbReference type="NCBI Taxonomy" id="1491479"/>
    <lineage>
        <taxon>Eukaryota</taxon>
        <taxon>Fungi</taxon>
        <taxon>Dikarya</taxon>
        <taxon>Ascomycota</taxon>
        <taxon>Pezizomycotina</taxon>
        <taxon>Sordariomycetes</taxon>
        <taxon>Hypocreomycetidae</taxon>
        <taxon>Hypocreales</taxon>
        <taxon>Hypocreaceae</taxon>
        <taxon>Trichoderma</taxon>
    </lineage>
</organism>
<keyword evidence="2" id="KW-1185">Reference proteome</keyword>